<keyword evidence="5 7" id="KW-0503">Monooxygenase</keyword>
<dbReference type="GO" id="GO:0020037">
    <property type="term" value="F:heme binding"/>
    <property type="evidence" value="ECO:0007669"/>
    <property type="project" value="InterPro"/>
</dbReference>
<keyword evidence="6 7" id="KW-0479">Metal-binding</keyword>
<dbReference type="InterPro" id="IPR036396">
    <property type="entry name" value="Cyt_P450_sf"/>
</dbReference>
<reference evidence="10" key="1">
    <citation type="submission" date="2013-05" db="EMBL/GenBank/DDBJ databases">
        <authorList>
            <person name="Yim A.K.Y."/>
            <person name="Chan T.F."/>
            <person name="Ji K.M."/>
            <person name="Liu X.Y."/>
            <person name="Zhou J.W."/>
            <person name="Li R.Q."/>
            <person name="Yang K.Y."/>
            <person name="Li J."/>
            <person name="Li M."/>
            <person name="Law P.T.W."/>
            <person name="Wu Y.L."/>
            <person name="Cai Z.L."/>
            <person name="Qin H."/>
            <person name="Bao Y."/>
            <person name="Leung R.K.K."/>
            <person name="Ng P.K.S."/>
            <person name="Zou J."/>
            <person name="Zhong X.J."/>
            <person name="Ran P.X."/>
            <person name="Zhong N.S."/>
            <person name="Liu Z.G."/>
            <person name="Tsui S.K.W."/>
        </authorList>
    </citation>
    <scope>NUCLEOTIDE SEQUENCE</scope>
    <source>
        <strain evidence="10">Derf</strain>
        <tissue evidence="10">Whole organism</tissue>
    </source>
</reference>
<dbReference type="GO" id="GO:0004497">
    <property type="term" value="F:monooxygenase activity"/>
    <property type="evidence" value="ECO:0007669"/>
    <property type="project" value="UniProtKB-KW"/>
</dbReference>
<dbReference type="GO" id="GO:0005506">
    <property type="term" value="F:iron ion binding"/>
    <property type="evidence" value="ECO:0007669"/>
    <property type="project" value="InterPro"/>
</dbReference>
<proteinExistence type="inferred from homology"/>
<dbReference type="PROSITE" id="PS00086">
    <property type="entry name" value="CYTOCHROME_P450"/>
    <property type="match status" value="1"/>
</dbReference>
<dbReference type="PRINTS" id="PR00463">
    <property type="entry name" value="EP450I"/>
</dbReference>
<dbReference type="InterPro" id="IPR002401">
    <property type="entry name" value="Cyt_P450_E_grp-I"/>
</dbReference>
<dbReference type="AlphaFoldDB" id="A0A922L7G3"/>
<dbReference type="Gene3D" id="1.10.630.10">
    <property type="entry name" value="Cytochrome P450"/>
    <property type="match status" value="1"/>
</dbReference>
<accession>A0A922L7G3</accession>
<sequence>MILIVIFFLLVFIIHSFIQIIQWLINQHRLYLIIKTIPGPKINFPLWGNINLLTGILRNQPIGLQSKAFINLMNDICEQYDPNNRIGLIRLWFGPFVPIIIITNANIAQKILNSKDHLDKATFYSLFRYAIKDGVFTSKTEKWLHQKREIQNHLKFKALQRYIANTERHLATLNERIDAVIDDMNKNGQIDDIKPILSTFVLDVLGENLFSTKFHSQSTGVEPKFVRSVNRMLELSYIPFLQPWSYYFNKSILVYLCNLAIFLKTMNYVNNFQYSVRKIILDRFKMKKFEQKSRKQLSLLDSMIESRISSMNPDRILKLNQIETQINTFVVAGHDTTTSALSWALYLLGHHPEQQQRLIKEIDDFLADLNLNGESITLLSMRQLKYLESVILESLRLYPSGPFIARRSRSEFKLNEQTTLPGNINYIIFIQHMHMNPEYFREPKKFYPERFLRCRKETEFEWVNHQAYLPFSGGHRMCLGREYGLMQQRMFLINIFRRYRVKSLDRFGDCQPRFNFLLSSAHFPIRFERRQPQSTPATPSFMTTVSRHSFL</sequence>
<evidence type="ECO:0000256" key="3">
    <source>
        <dbReference type="ARBA" id="ARBA00022617"/>
    </source>
</evidence>
<keyword evidence="7" id="KW-0560">Oxidoreductase</keyword>
<dbReference type="InterPro" id="IPR017972">
    <property type="entry name" value="Cyt_P450_CS"/>
</dbReference>
<evidence type="ECO:0000256" key="5">
    <source>
        <dbReference type="ARBA" id="ARBA00023033"/>
    </source>
</evidence>
<comment type="cofactor">
    <cofactor evidence="1 6">
        <name>heme</name>
        <dbReference type="ChEBI" id="CHEBI:30413"/>
    </cofactor>
</comment>
<feature type="binding site" description="axial binding residue" evidence="6">
    <location>
        <position position="478"/>
    </location>
    <ligand>
        <name>heme</name>
        <dbReference type="ChEBI" id="CHEBI:30413"/>
    </ligand>
    <ligandPart>
        <name>Fe</name>
        <dbReference type="ChEBI" id="CHEBI:18248"/>
    </ligandPart>
</feature>
<dbReference type="EMBL" id="ASGP02000001">
    <property type="protein sequence ID" value="KAH9526091.1"/>
    <property type="molecule type" value="Genomic_DNA"/>
</dbReference>
<evidence type="ECO:0000256" key="9">
    <source>
        <dbReference type="SAM" id="MobiDB-lite"/>
    </source>
</evidence>
<evidence type="ECO:0000256" key="7">
    <source>
        <dbReference type="RuleBase" id="RU000461"/>
    </source>
</evidence>
<evidence type="ECO:0000256" key="6">
    <source>
        <dbReference type="PIRSR" id="PIRSR602401-1"/>
    </source>
</evidence>
<dbReference type="SUPFAM" id="SSF48264">
    <property type="entry name" value="Cytochrome P450"/>
    <property type="match status" value="1"/>
</dbReference>
<keyword evidence="3 6" id="KW-0349">Heme</keyword>
<dbReference type="Pfam" id="PF00067">
    <property type="entry name" value="p450"/>
    <property type="match status" value="1"/>
</dbReference>
<gene>
    <name evidence="10" type="primary">CYP4V2_1</name>
    <name evidence="10" type="ORF">DERF_000208</name>
</gene>
<keyword evidence="8" id="KW-0175">Coiled coil</keyword>
<dbReference type="PANTHER" id="PTHR24291">
    <property type="entry name" value="CYTOCHROME P450 FAMILY 4"/>
    <property type="match status" value="1"/>
</dbReference>
<dbReference type="PRINTS" id="PR00385">
    <property type="entry name" value="P450"/>
</dbReference>
<dbReference type="InterPro" id="IPR050196">
    <property type="entry name" value="Cytochrome_P450_Monoox"/>
</dbReference>
<organism evidence="10 11">
    <name type="scientific">Dermatophagoides farinae</name>
    <name type="common">American house dust mite</name>
    <dbReference type="NCBI Taxonomy" id="6954"/>
    <lineage>
        <taxon>Eukaryota</taxon>
        <taxon>Metazoa</taxon>
        <taxon>Ecdysozoa</taxon>
        <taxon>Arthropoda</taxon>
        <taxon>Chelicerata</taxon>
        <taxon>Arachnida</taxon>
        <taxon>Acari</taxon>
        <taxon>Acariformes</taxon>
        <taxon>Sarcoptiformes</taxon>
        <taxon>Astigmata</taxon>
        <taxon>Psoroptidia</taxon>
        <taxon>Analgoidea</taxon>
        <taxon>Pyroglyphidae</taxon>
        <taxon>Dermatophagoidinae</taxon>
        <taxon>Dermatophagoides</taxon>
    </lineage>
</organism>
<evidence type="ECO:0000256" key="4">
    <source>
        <dbReference type="ARBA" id="ARBA00023004"/>
    </source>
</evidence>
<comment type="caution">
    <text evidence="10">The sequence shown here is derived from an EMBL/GenBank/DDBJ whole genome shotgun (WGS) entry which is preliminary data.</text>
</comment>
<feature type="coiled-coil region" evidence="8">
    <location>
        <begin position="156"/>
        <end position="183"/>
    </location>
</feature>
<name>A0A922L7G3_DERFA</name>
<evidence type="ECO:0000313" key="10">
    <source>
        <dbReference type="EMBL" id="KAH9526091.1"/>
    </source>
</evidence>
<protein>
    <submittedName>
        <fullName evidence="10">Cytochrome P450 4V2</fullName>
    </submittedName>
</protein>
<dbReference type="PANTHER" id="PTHR24291:SF201">
    <property type="entry name" value="CYTOCHROME P450, FAMILY 4, SUBFAMILY B, POLYPEPTIDE 7"/>
    <property type="match status" value="1"/>
</dbReference>
<evidence type="ECO:0000256" key="1">
    <source>
        <dbReference type="ARBA" id="ARBA00001971"/>
    </source>
</evidence>
<comment type="similarity">
    <text evidence="2 7">Belongs to the cytochrome P450 family.</text>
</comment>
<evidence type="ECO:0000313" key="11">
    <source>
        <dbReference type="Proteomes" id="UP000790347"/>
    </source>
</evidence>
<dbReference type="GO" id="GO:0016705">
    <property type="term" value="F:oxidoreductase activity, acting on paired donors, with incorporation or reduction of molecular oxygen"/>
    <property type="evidence" value="ECO:0007669"/>
    <property type="project" value="InterPro"/>
</dbReference>
<feature type="region of interest" description="Disordered" evidence="9">
    <location>
        <begin position="532"/>
        <end position="551"/>
    </location>
</feature>
<evidence type="ECO:0000256" key="8">
    <source>
        <dbReference type="SAM" id="Coils"/>
    </source>
</evidence>
<keyword evidence="4 6" id="KW-0408">Iron</keyword>
<keyword evidence="11" id="KW-1185">Reference proteome</keyword>
<evidence type="ECO:0000256" key="2">
    <source>
        <dbReference type="ARBA" id="ARBA00010617"/>
    </source>
</evidence>
<dbReference type="InterPro" id="IPR001128">
    <property type="entry name" value="Cyt_P450"/>
</dbReference>
<reference evidence="10" key="2">
    <citation type="journal article" date="2022" name="Res Sq">
        <title>Comparative Genomics Reveals Insights into the Divergent Evolution of Astigmatic Mites and Household Pest Adaptations.</title>
        <authorList>
            <person name="Xiong Q."/>
            <person name="Wan A.T.-Y."/>
            <person name="Liu X.-Y."/>
            <person name="Fung C.S.-H."/>
            <person name="Xiao X."/>
            <person name="Malainual N."/>
            <person name="Hou J."/>
            <person name="Wang L."/>
            <person name="Wang M."/>
            <person name="Yang K."/>
            <person name="Cui Y."/>
            <person name="Leung E."/>
            <person name="Nong W."/>
            <person name="Shin S.-K."/>
            <person name="Au S."/>
            <person name="Jeong K.Y."/>
            <person name="Chew F.T."/>
            <person name="Hui J."/>
            <person name="Leung T.F."/>
            <person name="Tungtrongchitr A."/>
            <person name="Zhong N."/>
            <person name="Liu Z."/>
            <person name="Tsui S."/>
        </authorList>
    </citation>
    <scope>NUCLEOTIDE SEQUENCE</scope>
    <source>
        <strain evidence="10">Derf</strain>
        <tissue evidence="10">Whole organism</tissue>
    </source>
</reference>
<dbReference type="Proteomes" id="UP000790347">
    <property type="component" value="Unassembled WGS sequence"/>
</dbReference>